<protein>
    <submittedName>
        <fullName evidence="2">Uncharacterized protein</fullName>
    </submittedName>
</protein>
<dbReference type="Proteomes" id="UP000054466">
    <property type="component" value="Unassembled WGS sequence"/>
</dbReference>
<dbReference type="VEuPathDB" id="FungiDB:PV07_05316"/>
<dbReference type="OrthoDB" id="5216128at2759"/>
<dbReference type="HOGENOM" id="CLU_144283_0_0_1"/>
<sequence length="139" mass="14252">MPISQSPYLPAAVGGFGLMAVGLGINALFNPRAAIALFQFPHPGARASTRAIEVTPEGHLVESVMMLEGARTVALGTALVSTAYFGSRAALTVMVCTSTLVAVADGFISRRQIGGGEWAHWGFVPVGVVIAGLLSGLAD</sequence>
<dbReference type="EMBL" id="KN847042">
    <property type="protein sequence ID" value="KIW29503.1"/>
    <property type="molecule type" value="Genomic_DNA"/>
</dbReference>
<keyword evidence="1" id="KW-1133">Transmembrane helix</keyword>
<keyword evidence="1" id="KW-0812">Transmembrane</keyword>
<feature type="transmembrane region" description="Helical" evidence="1">
    <location>
        <begin position="89"/>
        <end position="108"/>
    </location>
</feature>
<keyword evidence="1" id="KW-0472">Membrane</keyword>
<evidence type="ECO:0000256" key="1">
    <source>
        <dbReference type="SAM" id="Phobius"/>
    </source>
</evidence>
<evidence type="ECO:0000313" key="2">
    <source>
        <dbReference type="EMBL" id="KIW29503.1"/>
    </source>
</evidence>
<evidence type="ECO:0000313" key="3">
    <source>
        <dbReference type="Proteomes" id="UP000054466"/>
    </source>
</evidence>
<dbReference type="AlphaFoldDB" id="A0A0D2CEJ2"/>
<accession>A0A0D2CEJ2</accession>
<organism evidence="2 3">
    <name type="scientific">Cladophialophora immunda</name>
    <dbReference type="NCBI Taxonomy" id="569365"/>
    <lineage>
        <taxon>Eukaryota</taxon>
        <taxon>Fungi</taxon>
        <taxon>Dikarya</taxon>
        <taxon>Ascomycota</taxon>
        <taxon>Pezizomycotina</taxon>
        <taxon>Eurotiomycetes</taxon>
        <taxon>Chaetothyriomycetidae</taxon>
        <taxon>Chaetothyriales</taxon>
        <taxon>Herpotrichiellaceae</taxon>
        <taxon>Cladophialophora</taxon>
    </lineage>
</organism>
<proteinExistence type="predicted"/>
<keyword evidence="3" id="KW-1185">Reference proteome</keyword>
<feature type="transmembrane region" description="Helical" evidence="1">
    <location>
        <begin position="120"/>
        <end position="138"/>
    </location>
</feature>
<name>A0A0D2CEJ2_9EURO</name>
<reference evidence="2 3" key="1">
    <citation type="submission" date="2015-01" db="EMBL/GenBank/DDBJ databases">
        <title>The Genome Sequence of Cladophialophora immunda CBS83496.</title>
        <authorList>
            <consortium name="The Broad Institute Genomics Platform"/>
            <person name="Cuomo C."/>
            <person name="de Hoog S."/>
            <person name="Gorbushina A."/>
            <person name="Stielow B."/>
            <person name="Teixiera M."/>
            <person name="Abouelleil A."/>
            <person name="Chapman S.B."/>
            <person name="Priest M."/>
            <person name="Young S.K."/>
            <person name="Wortman J."/>
            <person name="Nusbaum C."/>
            <person name="Birren B."/>
        </authorList>
    </citation>
    <scope>NUCLEOTIDE SEQUENCE [LARGE SCALE GENOMIC DNA]</scope>
    <source>
        <strain evidence="2 3">CBS 83496</strain>
    </source>
</reference>
<dbReference type="Pfam" id="PF14087">
    <property type="entry name" value="DUF4267"/>
    <property type="match status" value="1"/>
</dbReference>
<dbReference type="InterPro" id="IPR025363">
    <property type="entry name" value="DUF4267"/>
</dbReference>
<dbReference type="GeneID" id="27344510"/>
<gene>
    <name evidence="2" type="ORF">PV07_05316</name>
</gene>
<feature type="transmembrane region" description="Helical" evidence="1">
    <location>
        <begin position="7"/>
        <end position="29"/>
    </location>
</feature>
<dbReference type="RefSeq" id="XP_016249719.1">
    <property type="nucleotide sequence ID" value="XM_016392200.1"/>
</dbReference>